<dbReference type="InterPro" id="IPR011010">
    <property type="entry name" value="DNA_brk_join_enz"/>
</dbReference>
<dbReference type="AlphaFoldDB" id="A0A7H1BLC3"/>
<organism evidence="1 2">
    <name type="scientific">Streptomyces xanthii</name>
    <dbReference type="NCBI Taxonomy" id="2768069"/>
    <lineage>
        <taxon>Bacteria</taxon>
        <taxon>Bacillati</taxon>
        <taxon>Actinomycetota</taxon>
        <taxon>Actinomycetes</taxon>
        <taxon>Kitasatosporales</taxon>
        <taxon>Streptomycetaceae</taxon>
        <taxon>Streptomyces</taxon>
    </lineage>
</organism>
<sequence length="396" mass="43453">MTESVAGHVRWVEGTLRRALEREDFRNRYGKSMRDLLGPGATALCEMTDNGELRAKELKTPPKGVTASQRRRASILRRFAAAAGVPSGALSYPKPTPKPTMPGWARSELHNRLQDEVDRKPSAPGRARLLVVLGVVLDTAARSGELCTIGIVDLAPDLSWVKIIRNPQAIGSPLHITEVWPLSPITQAALVNWLPIRGRLIEDLEGGASALLVVLHGNRAFHRAGAYKKGMPLKVRGLIDSYRAHVQELKAEVTNRGESGWELPQGLEQLRRGVEERRSTYDSDRRAGARTAQWDPAVVLNPLLPEEEEKKKTATAFAKAAQAVTAFHQAREAAGGDETDPQVLKARRTLRETTRLAWARSGHATTLKLLRQAGLSDDDLAAAGYNELLLDALERS</sequence>
<dbReference type="GO" id="GO:0003677">
    <property type="term" value="F:DNA binding"/>
    <property type="evidence" value="ECO:0007669"/>
    <property type="project" value="InterPro"/>
</dbReference>
<accession>A0A7H1BLC3</accession>
<protein>
    <recommendedName>
        <fullName evidence="3">Tyr recombinase domain-containing protein</fullName>
    </recommendedName>
</protein>
<proteinExistence type="predicted"/>
<name>A0A7H1BLC3_9ACTN</name>
<keyword evidence="1" id="KW-0614">Plasmid</keyword>
<evidence type="ECO:0008006" key="3">
    <source>
        <dbReference type="Google" id="ProtNLM"/>
    </source>
</evidence>
<gene>
    <name evidence="1" type="ORF">IAG42_37415</name>
</gene>
<dbReference type="KEGG" id="sxn:IAG42_37415"/>
<dbReference type="SUPFAM" id="SSF56349">
    <property type="entry name" value="DNA breaking-rejoining enzymes"/>
    <property type="match status" value="1"/>
</dbReference>
<keyword evidence="2" id="KW-1185">Reference proteome</keyword>
<reference evidence="1 2" key="1">
    <citation type="submission" date="2020-09" db="EMBL/GenBank/DDBJ databases">
        <title>A novel species.</title>
        <authorList>
            <person name="Gao J."/>
        </authorList>
    </citation>
    <scope>NUCLEOTIDE SEQUENCE [LARGE SCALE GENOMIC DNA]</scope>
    <source>
        <strain evidence="1 2">CRXT-Y-14</strain>
        <plasmid evidence="1 2">unnamed2</plasmid>
    </source>
</reference>
<dbReference type="EMBL" id="CP061283">
    <property type="protein sequence ID" value="QNS09528.1"/>
    <property type="molecule type" value="Genomic_DNA"/>
</dbReference>
<geneLocation type="plasmid" evidence="1 2">
    <name>unnamed2</name>
</geneLocation>
<evidence type="ECO:0000313" key="2">
    <source>
        <dbReference type="Proteomes" id="UP000516428"/>
    </source>
</evidence>
<dbReference type="Proteomes" id="UP000516428">
    <property type="component" value="Plasmid unnamed2"/>
</dbReference>
<evidence type="ECO:0000313" key="1">
    <source>
        <dbReference type="EMBL" id="QNS09528.1"/>
    </source>
</evidence>